<name>A0A844B2T4_9BURK</name>
<dbReference type="AlphaFoldDB" id="A0A844B2T4"/>
<sequence>MASFFWKTFCGLSAACYFRHLFFGCLFPAFIYLSTKDRIYPLPWNAWAMVALNTLLYPYSRFVYEGIAEFFLGRNLFFMNGWIFLTLKVITMTVCWVLAMGIAPIGLAYLYFYHSRMRD</sequence>
<keyword evidence="1" id="KW-1133">Transmembrane helix</keyword>
<keyword evidence="3" id="KW-1185">Reference proteome</keyword>
<accession>A0A844B2T4</accession>
<evidence type="ECO:0000256" key="1">
    <source>
        <dbReference type="SAM" id="Phobius"/>
    </source>
</evidence>
<feature type="transmembrane region" description="Helical" evidence="1">
    <location>
        <begin position="82"/>
        <end position="112"/>
    </location>
</feature>
<keyword evidence="1" id="KW-0472">Membrane</keyword>
<organism evidence="2 3">
    <name type="scientific">Caenimonas koreensis DSM 17982</name>
    <dbReference type="NCBI Taxonomy" id="1121255"/>
    <lineage>
        <taxon>Bacteria</taxon>
        <taxon>Pseudomonadati</taxon>
        <taxon>Pseudomonadota</taxon>
        <taxon>Betaproteobacteria</taxon>
        <taxon>Burkholderiales</taxon>
        <taxon>Comamonadaceae</taxon>
        <taxon>Caenimonas</taxon>
    </lineage>
</organism>
<feature type="transmembrane region" description="Helical" evidence="1">
    <location>
        <begin position="44"/>
        <end position="62"/>
    </location>
</feature>
<keyword evidence="1" id="KW-0812">Transmembrane</keyword>
<reference evidence="2 3" key="1">
    <citation type="submission" date="2019-11" db="EMBL/GenBank/DDBJ databases">
        <title>Caenimonas koreensis gen. nov., sp. nov., isolated from activated sludge.</title>
        <authorList>
            <person name="Seung H.R."/>
        </authorList>
    </citation>
    <scope>NUCLEOTIDE SEQUENCE [LARGE SCALE GENOMIC DNA]</scope>
    <source>
        <strain evidence="2 3">EMB320</strain>
    </source>
</reference>
<proteinExistence type="predicted"/>
<gene>
    <name evidence="2" type="ORF">GHT07_09605</name>
</gene>
<dbReference type="RefSeq" id="WP_153584846.1">
    <property type="nucleotide sequence ID" value="NZ_WJBU01000008.1"/>
</dbReference>
<dbReference type="Proteomes" id="UP000487350">
    <property type="component" value="Unassembled WGS sequence"/>
</dbReference>
<dbReference type="OrthoDB" id="8779206at2"/>
<evidence type="ECO:0000313" key="2">
    <source>
        <dbReference type="EMBL" id="MRD47533.1"/>
    </source>
</evidence>
<evidence type="ECO:0000313" key="3">
    <source>
        <dbReference type="Proteomes" id="UP000487350"/>
    </source>
</evidence>
<comment type="caution">
    <text evidence="2">The sequence shown here is derived from an EMBL/GenBank/DDBJ whole genome shotgun (WGS) entry which is preliminary data.</text>
</comment>
<feature type="transmembrane region" description="Helical" evidence="1">
    <location>
        <begin position="12"/>
        <end position="32"/>
    </location>
</feature>
<dbReference type="EMBL" id="WJBU01000008">
    <property type="protein sequence ID" value="MRD47533.1"/>
    <property type="molecule type" value="Genomic_DNA"/>
</dbReference>
<protein>
    <submittedName>
        <fullName evidence="2">Uncharacterized protein</fullName>
    </submittedName>
</protein>